<feature type="domain" description="NmrA-like" evidence="3">
    <location>
        <begin position="32"/>
        <end position="125"/>
    </location>
</feature>
<dbReference type="InterPro" id="IPR036291">
    <property type="entry name" value="NAD(P)-bd_dom_sf"/>
</dbReference>
<evidence type="ECO:0000259" key="3">
    <source>
        <dbReference type="Pfam" id="PF05368"/>
    </source>
</evidence>
<keyword evidence="1" id="KW-0521">NADP</keyword>
<evidence type="ECO:0000256" key="1">
    <source>
        <dbReference type="ARBA" id="ARBA00022857"/>
    </source>
</evidence>
<dbReference type="SUPFAM" id="SSF51735">
    <property type="entry name" value="NAD(P)-binding Rossmann-fold domains"/>
    <property type="match status" value="1"/>
</dbReference>
<dbReference type="Proteomes" id="UP000637239">
    <property type="component" value="Chromosome 3"/>
</dbReference>
<dbReference type="RefSeq" id="XP_043135788.1">
    <property type="nucleotide sequence ID" value="XM_043277961.1"/>
</dbReference>
<dbReference type="InterPro" id="IPR008030">
    <property type="entry name" value="NmrA-like"/>
</dbReference>
<dbReference type="Gene3D" id="3.40.50.720">
    <property type="entry name" value="NAD(P)-binding Rossmann-like Domain"/>
    <property type="match status" value="1"/>
</dbReference>
<gene>
    <name evidence="4" type="ORF">ACHE_31253A</name>
</gene>
<reference evidence="4" key="2">
    <citation type="submission" date="2021-02" db="EMBL/GenBank/DDBJ databases">
        <title>Aspergillus chevalieri M1 genome sequence.</title>
        <authorList>
            <person name="Kadooka C."/>
            <person name="Mori K."/>
            <person name="Futagami T."/>
        </authorList>
    </citation>
    <scope>NUCLEOTIDE SEQUENCE</scope>
    <source>
        <strain evidence="4">M1</strain>
    </source>
</reference>
<keyword evidence="2" id="KW-0560">Oxidoreductase</keyword>
<dbReference type="InterPro" id="IPR051609">
    <property type="entry name" value="NmrA/Isoflavone_reductase-like"/>
</dbReference>
<name>A0A7R7VME1_ASPCH</name>
<keyword evidence="5" id="KW-1185">Reference proteome</keyword>
<dbReference type="PANTHER" id="PTHR47706:SF1">
    <property type="entry name" value="CIPA-LIKE, PUTATIVE (AFU_ORTHOLOGUE AFUA_1G12460)-RELATED"/>
    <property type="match status" value="1"/>
</dbReference>
<dbReference type="PANTHER" id="PTHR47706">
    <property type="entry name" value="NMRA-LIKE FAMILY PROTEIN"/>
    <property type="match status" value="1"/>
</dbReference>
<proteinExistence type="predicted"/>
<sequence>MATTVKKSRDHRGKWATRKPHSYLFSYCTIQRKDSQKLVPAVLQVVKTELNDEAGLTQAFREQDVFISAVGVPAFENEKIWLDVAIAASVKRIIPSEFTTNLESPLAIQLPVATEKVKARQYLTSKITSSSAPTT</sequence>
<dbReference type="Pfam" id="PF05368">
    <property type="entry name" value="NmrA"/>
    <property type="match status" value="1"/>
</dbReference>
<reference evidence="4" key="1">
    <citation type="submission" date="2021-01" db="EMBL/GenBank/DDBJ databases">
        <authorList>
            <consortium name="Aspergillus chevalieri M1 genome sequencing consortium"/>
            <person name="Kazuki M."/>
            <person name="Futagami T."/>
        </authorList>
    </citation>
    <scope>NUCLEOTIDE SEQUENCE</scope>
    <source>
        <strain evidence="4">M1</strain>
    </source>
</reference>
<dbReference type="GO" id="GO:0016491">
    <property type="term" value="F:oxidoreductase activity"/>
    <property type="evidence" value="ECO:0007669"/>
    <property type="project" value="UniProtKB-KW"/>
</dbReference>
<protein>
    <recommendedName>
        <fullName evidence="3">NmrA-like domain-containing protein</fullName>
    </recommendedName>
</protein>
<dbReference type="KEGG" id="ache:ACHE_31253A"/>
<dbReference type="AlphaFoldDB" id="A0A7R7VME1"/>
<accession>A0A7R7VME1</accession>
<evidence type="ECO:0000313" key="4">
    <source>
        <dbReference type="EMBL" id="BCR87266.1"/>
    </source>
</evidence>
<dbReference type="EMBL" id="AP024418">
    <property type="protein sequence ID" value="BCR87266.1"/>
    <property type="molecule type" value="Genomic_DNA"/>
</dbReference>
<evidence type="ECO:0000313" key="5">
    <source>
        <dbReference type="Proteomes" id="UP000637239"/>
    </source>
</evidence>
<organism evidence="4 5">
    <name type="scientific">Aspergillus chevalieri</name>
    <name type="common">Eurotium chevalieri</name>
    <dbReference type="NCBI Taxonomy" id="182096"/>
    <lineage>
        <taxon>Eukaryota</taxon>
        <taxon>Fungi</taxon>
        <taxon>Dikarya</taxon>
        <taxon>Ascomycota</taxon>
        <taxon>Pezizomycotina</taxon>
        <taxon>Eurotiomycetes</taxon>
        <taxon>Eurotiomycetidae</taxon>
        <taxon>Eurotiales</taxon>
        <taxon>Aspergillaceae</taxon>
        <taxon>Aspergillus</taxon>
        <taxon>Aspergillus subgen. Aspergillus</taxon>
    </lineage>
</organism>
<evidence type="ECO:0000256" key="2">
    <source>
        <dbReference type="ARBA" id="ARBA00023002"/>
    </source>
</evidence>
<dbReference type="GeneID" id="66981625"/>